<comment type="function">
    <text evidence="1">Accessory subunit of the mitochondrial membrane respiratory chain NADH dehydrogenase (Complex I), that is believed not to be involved in catalysis. Complex I functions in the transfer of electrons from NADH to the respiratory chain. The immediate electron acceptor for the enzyme is believed to be ubiquinone.</text>
</comment>
<accession>A0A8R1HL48</accession>
<sequence length="166" mass="18386">MSGRKIAAATVQNRTQTPFWNWLKQKLLASDRLPITPPPGIAGPDGKAVYQNPLRFPNTQAARPGSAELPNLPGGVHHKLADNYYLTRDGRRTVDPPAVLYSSGEFSGNKPDVQVNKGPETNFGLAAPTPGFGSEWSRSKQNELSSQQNNKEFEYLQRFDKFMKSN</sequence>
<evidence type="ECO:0000256" key="1">
    <source>
        <dbReference type="ARBA" id="ARBA00003195"/>
    </source>
</evidence>
<dbReference type="Proteomes" id="UP000005237">
    <property type="component" value="Unassembled WGS sequence"/>
</dbReference>
<evidence type="ECO:0000256" key="3">
    <source>
        <dbReference type="ARBA" id="ARBA00005482"/>
    </source>
</evidence>
<dbReference type="GO" id="GO:0006120">
    <property type="term" value="P:mitochondrial electron transport, NADH to ubiquinone"/>
    <property type="evidence" value="ECO:0007669"/>
    <property type="project" value="TreeGrafter"/>
</dbReference>
<keyword evidence="11" id="KW-0496">Mitochondrion</keyword>
<keyword evidence="8" id="KW-0999">Mitochondrion inner membrane</keyword>
<evidence type="ECO:0000256" key="10">
    <source>
        <dbReference type="ARBA" id="ARBA00022990"/>
    </source>
</evidence>
<dbReference type="GO" id="GO:0005743">
    <property type="term" value="C:mitochondrial inner membrane"/>
    <property type="evidence" value="ECO:0007669"/>
    <property type="project" value="UniProtKB-SubCell"/>
</dbReference>
<keyword evidence="12" id="KW-0472">Membrane</keyword>
<evidence type="ECO:0000256" key="4">
    <source>
        <dbReference type="ARBA" id="ARBA00011533"/>
    </source>
</evidence>
<proteinExistence type="inferred from homology"/>
<protein>
    <recommendedName>
        <fullName evidence="5">NADH dehydrogenase [ubiquinone] 1 alpha subcomplex subunit 7</fullName>
    </recommendedName>
    <alternativeName>
        <fullName evidence="14">Complex I-B14.5a</fullName>
    </alternativeName>
    <alternativeName>
        <fullName evidence="13">NADH-ubiquinone oxidoreductase subunit B14.5a</fullName>
    </alternativeName>
</protein>
<dbReference type="PANTHER" id="PTHR12485:SF1">
    <property type="entry name" value="NADH DEHYDROGENASE [UBIQUINONE] 1 ALPHA SUBCOMPLEX SUBUNIT 7"/>
    <property type="match status" value="1"/>
</dbReference>
<keyword evidence="7" id="KW-0679">Respiratory chain</keyword>
<name>A0A8R1HL48_CAEJA</name>
<evidence type="ECO:0000313" key="16">
    <source>
        <dbReference type="EnsemblMetazoa" id="CJA02897.1"/>
    </source>
</evidence>
<dbReference type="OMA" id="FYEMNRF"/>
<organism evidence="16 17">
    <name type="scientific">Caenorhabditis japonica</name>
    <dbReference type="NCBI Taxonomy" id="281687"/>
    <lineage>
        <taxon>Eukaryota</taxon>
        <taxon>Metazoa</taxon>
        <taxon>Ecdysozoa</taxon>
        <taxon>Nematoda</taxon>
        <taxon>Chromadorea</taxon>
        <taxon>Rhabditida</taxon>
        <taxon>Rhabditina</taxon>
        <taxon>Rhabditomorpha</taxon>
        <taxon>Rhabditoidea</taxon>
        <taxon>Rhabditidae</taxon>
        <taxon>Peloderinae</taxon>
        <taxon>Caenorhabditis</taxon>
    </lineage>
</organism>
<evidence type="ECO:0000256" key="13">
    <source>
        <dbReference type="ARBA" id="ARBA00030360"/>
    </source>
</evidence>
<keyword evidence="17" id="KW-1185">Reference proteome</keyword>
<keyword evidence="9" id="KW-0249">Electron transport</keyword>
<evidence type="ECO:0000256" key="12">
    <source>
        <dbReference type="ARBA" id="ARBA00023136"/>
    </source>
</evidence>
<evidence type="ECO:0000256" key="9">
    <source>
        <dbReference type="ARBA" id="ARBA00022982"/>
    </source>
</evidence>
<evidence type="ECO:0000256" key="8">
    <source>
        <dbReference type="ARBA" id="ARBA00022792"/>
    </source>
</evidence>
<feature type="region of interest" description="Disordered" evidence="15">
    <location>
        <begin position="103"/>
        <end position="151"/>
    </location>
</feature>
<dbReference type="PANTHER" id="PTHR12485">
    <property type="entry name" value="NADH-UBIQUINONE OXIDOREDUCTASE SUBUNIT B"/>
    <property type="match status" value="1"/>
</dbReference>
<comment type="similarity">
    <text evidence="3">Belongs to the complex I NDUFA7 subunit family.</text>
</comment>
<keyword evidence="6" id="KW-0813">Transport</keyword>
<evidence type="ECO:0000256" key="6">
    <source>
        <dbReference type="ARBA" id="ARBA00022448"/>
    </source>
</evidence>
<dbReference type="AlphaFoldDB" id="A0A8R1HL48"/>
<reference evidence="17" key="1">
    <citation type="submission" date="2010-08" db="EMBL/GenBank/DDBJ databases">
        <authorList>
            <consortium name="Caenorhabditis japonica Sequencing Consortium"/>
            <person name="Wilson R.K."/>
        </authorList>
    </citation>
    <scope>NUCLEOTIDE SEQUENCE [LARGE SCALE GENOMIC DNA]</scope>
    <source>
        <strain evidence="17">DF5081</strain>
    </source>
</reference>
<evidence type="ECO:0000256" key="14">
    <source>
        <dbReference type="ARBA" id="ARBA00033401"/>
    </source>
</evidence>
<evidence type="ECO:0000256" key="11">
    <source>
        <dbReference type="ARBA" id="ARBA00023128"/>
    </source>
</evidence>
<dbReference type="Pfam" id="PF07347">
    <property type="entry name" value="CI-B14_5a"/>
    <property type="match status" value="1"/>
</dbReference>
<evidence type="ECO:0000256" key="15">
    <source>
        <dbReference type="SAM" id="MobiDB-lite"/>
    </source>
</evidence>
<reference evidence="16" key="2">
    <citation type="submission" date="2022-06" db="UniProtKB">
        <authorList>
            <consortium name="EnsemblMetazoa"/>
        </authorList>
    </citation>
    <scope>IDENTIFICATION</scope>
    <source>
        <strain evidence="16">DF5081</strain>
    </source>
</reference>
<evidence type="ECO:0000313" key="17">
    <source>
        <dbReference type="Proteomes" id="UP000005237"/>
    </source>
</evidence>
<keyword evidence="10" id="KW-0007">Acetylation</keyword>
<evidence type="ECO:0000256" key="2">
    <source>
        <dbReference type="ARBA" id="ARBA00004443"/>
    </source>
</evidence>
<dbReference type="InterPro" id="IPR009947">
    <property type="entry name" value="NDUA7"/>
</dbReference>
<evidence type="ECO:0000256" key="5">
    <source>
        <dbReference type="ARBA" id="ARBA00016383"/>
    </source>
</evidence>
<comment type="subunit">
    <text evidence="4">Complex I is composed of 45 different subunits.</text>
</comment>
<comment type="subcellular location">
    <subcellularLocation>
        <location evidence="2">Mitochondrion inner membrane</location>
        <topology evidence="2">Peripheral membrane protein</topology>
        <orientation evidence="2">Matrix side</orientation>
    </subcellularLocation>
</comment>
<evidence type="ECO:0000256" key="7">
    <source>
        <dbReference type="ARBA" id="ARBA00022660"/>
    </source>
</evidence>
<dbReference type="EnsemblMetazoa" id="CJA02897.1">
    <property type="protein sequence ID" value="CJA02897.1"/>
    <property type="gene ID" value="WBGene00122101"/>
</dbReference>